<evidence type="ECO:0000313" key="1">
    <source>
        <dbReference type="EMBL" id="RUQ32053.1"/>
    </source>
</evidence>
<dbReference type="RefSeq" id="WP_126863253.1">
    <property type="nucleotide sequence ID" value="NZ_JAUSTX010000013.1"/>
</dbReference>
<gene>
    <name evidence="1" type="ORF">ELQ35_02345</name>
</gene>
<sequence length="125" mass="14191">MYHSNNFYPVYSPMPLYPEPLPFRKQYPKIDVTMFSSSVKSFQMLMGQSSMLLEHLGNPAFAYKIMEAAQQGKSQEVDRLIQSIGLKVPVTTKYTPTGVTFTLQTRVQSNNPSCCTLTIPMKWGK</sequence>
<dbReference type="OrthoDB" id="2615349at2"/>
<evidence type="ECO:0000313" key="2">
    <source>
        <dbReference type="Proteomes" id="UP000267430"/>
    </source>
</evidence>
<protein>
    <submittedName>
        <fullName evidence="1">Uncharacterized protein</fullName>
    </submittedName>
</protein>
<keyword evidence="2" id="KW-1185">Reference proteome</keyword>
<accession>A0A433HUN6</accession>
<dbReference type="Pfam" id="PF26344">
    <property type="entry name" value="YuzC"/>
    <property type="match status" value="1"/>
</dbReference>
<dbReference type="AlphaFoldDB" id="A0A433HUN6"/>
<dbReference type="EMBL" id="RYZZ01000003">
    <property type="protein sequence ID" value="RUQ32053.1"/>
    <property type="molecule type" value="Genomic_DNA"/>
</dbReference>
<dbReference type="InterPro" id="IPR058870">
    <property type="entry name" value="YuzC"/>
</dbReference>
<reference evidence="1 2" key="1">
    <citation type="submission" date="2018-12" db="EMBL/GenBank/DDBJ databases">
        <title>Bacillus chawlae sp. nov., Bacillus glennii sp. nov., and Bacillus saganii sp. nov. Isolated from the Vehicle Assembly Building at Kennedy Space Center where the Viking Spacecraft were Assembled.</title>
        <authorList>
            <person name="Seuylemezian A."/>
            <person name="Vaishampayan P."/>
        </authorList>
    </citation>
    <scope>NUCLEOTIDE SEQUENCE [LARGE SCALE GENOMIC DNA]</scope>
    <source>
        <strain evidence="1 2">L5</strain>
    </source>
</reference>
<comment type="caution">
    <text evidence="1">The sequence shown here is derived from an EMBL/GenBank/DDBJ whole genome shotgun (WGS) entry which is preliminary data.</text>
</comment>
<dbReference type="Proteomes" id="UP000267430">
    <property type="component" value="Unassembled WGS sequence"/>
</dbReference>
<organism evidence="1 2">
    <name type="scientific">Peribacillus cavernae</name>
    <dbReference type="NCBI Taxonomy" id="1674310"/>
    <lineage>
        <taxon>Bacteria</taxon>
        <taxon>Bacillati</taxon>
        <taxon>Bacillota</taxon>
        <taxon>Bacilli</taxon>
        <taxon>Bacillales</taxon>
        <taxon>Bacillaceae</taxon>
        <taxon>Peribacillus</taxon>
    </lineage>
</organism>
<proteinExistence type="predicted"/>
<name>A0A433HUN6_9BACI</name>